<dbReference type="Gene3D" id="2.60.120.620">
    <property type="entry name" value="q2cbj1_9rhob like domain"/>
    <property type="match status" value="1"/>
</dbReference>
<keyword evidence="5" id="KW-0560">Oxidoreductase</keyword>
<organism evidence="8 9">
    <name type="scientific">Halotalea alkalilenta</name>
    <dbReference type="NCBI Taxonomy" id="376489"/>
    <lineage>
        <taxon>Bacteria</taxon>
        <taxon>Pseudomonadati</taxon>
        <taxon>Pseudomonadota</taxon>
        <taxon>Gammaproteobacteria</taxon>
        <taxon>Oceanospirillales</taxon>
        <taxon>Halomonadaceae</taxon>
        <taxon>Halotalea</taxon>
    </lineage>
</organism>
<dbReference type="GO" id="GO:0031418">
    <property type="term" value="F:L-ascorbic acid binding"/>
    <property type="evidence" value="ECO:0007669"/>
    <property type="project" value="UniProtKB-KW"/>
</dbReference>
<keyword evidence="6" id="KW-0408">Iron</keyword>
<dbReference type="GO" id="GO:0071456">
    <property type="term" value="P:cellular response to hypoxia"/>
    <property type="evidence" value="ECO:0007669"/>
    <property type="project" value="TreeGrafter"/>
</dbReference>
<dbReference type="RefSeq" id="WP_064123813.1">
    <property type="nucleotide sequence ID" value="NZ_CP015243.1"/>
</dbReference>
<dbReference type="PANTHER" id="PTHR12907:SF26">
    <property type="entry name" value="HIF PROLYL HYDROXYLASE, ISOFORM C"/>
    <property type="match status" value="1"/>
</dbReference>
<dbReference type="Proteomes" id="UP000077875">
    <property type="component" value="Chromosome"/>
</dbReference>
<dbReference type="InterPro" id="IPR044862">
    <property type="entry name" value="Pro_4_hyd_alph_FE2OG_OXY"/>
</dbReference>
<dbReference type="InterPro" id="IPR005123">
    <property type="entry name" value="Oxoglu/Fe-dep_dioxygenase_dom"/>
</dbReference>
<reference evidence="8 9" key="1">
    <citation type="submission" date="2016-04" db="EMBL/GenBank/DDBJ databases">
        <title>Complete Genome Sequence of Halotalea alkalilenta IHB B 13600.</title>
        <authorList>
            <person name="Swarnkar M.K."/>
            <person name="Sharma A."/>
            <person name="Kaushal K."/>
            <person name="Soni R."/>
            <person name="Rana S."/>
            <person name="Singh A.K."/>
            <person name="Gulati A."/>
        </authorList>
    </citation>
    <scope>NUCLEOTIDE SEQUENCE [LARGE SCALE GENOMIC DNA]</scope>
    <source>
        <strain evidence="8 9">IHB B 13600</strain>
    </source>
</reference>
<keyword evidence="3" id="KW-0847">Vitamin C</keyword>
<evidence type="ECO:0000313" key="8">
    <source>
        <dbReference type="EMBL" id="ANF58959.1"/>
    </source>
</evidence>
<keyword evidence="2" id="KW-0479">Metal-binding</keyword>
<dbReference type="AlphaFoldDB" id="A0A172YIE2"/>
<feature type="domain" description="Fe2OG dioxygenase" evidence="7">
    <location>
        <begin position="108"/>
        <end position="216"/>
    </location>
</feature>
<dbReference type="STRING" id="376489.A5892_17030"/>
<dbReference type="SMART" id="SM00702">
    <property type="entry name" value="P4Hc"/>
    <property type="match status" value="1"/>
</dbReference>
<keyword evidence="9" id="KW-1185">Reference proteome</keyword>
<comment type="cofactor">
    <cofactor evidence="1">
        <name>L-ascorbate</name>
        <dbReference type="ChEBI" id="CHEBI:38290"/>
    </cofactor>
</comment>
<gene>
    <name evidence="8" type="ORF">A5892_17030</name>
</gene>
<dbReference type="GO" id="GO:0031543">
    <property type="term" value="F:peptidyl-proline dioxygenase activity"/>
    <property type="evidence" value="ECO:0007669"/>
    <property type="project" value="TreeGrafter"/>
</dbReference>
<evidence type="ECO:0000256" key="2">
    <source>
        <dbReference type="ARBA" id="ARBA00022723"/>
    </source>
</evidence>
<dbReference type="PROSITE" id="PS51471">
    <property type="entry name" value="FE2OG_OXY"/>
    <property type="match status" value="1"/>
</dbReference>
<dbReference type="GO" id="GO:0008198">
    <property type="term" value="F:ferrous iron binding"/>
    <property type="evidence" value="ECO:0007669"/>
    <property type="project" value="TreeGrafter"/>
</dbReference>
<sequence length="228" mass="25472">MSAPHSPTAPDWLDDACLDALIDQLAGQGYALLEHQVPASLCLALAEELATLRRQQALHAAGIGRGSEHVLRRDIRSDSIHWLDRSTQAQRDYFALMEHLREAINRALFLGLFELEAHFAHYPPGSFYKPHLDSFRGRSNRVISSVLYLNPEWPRDAGGEMVIYPSQPEFTDAPGEPLVLVRPMLGTLVCFLSETMPHEVLPTRLPRASIAGWFRRNASLNGMVDPAL</sequence>
<evidence type="ECO:0000256" key="4">
    <source>
        <dbReference type="ARBA" id="ARBA00022964"/>
    </source>
</evidence>
<evidence type="ECO:0000256" key="6">
    <source>
        <dbReference type="ARBA" id="ARBA00023004"/>
    </source>
</evidence>
<protein>
    <submittedName>
        <fullName evidence="8">2OG-Fe(II) oxygenase</fullName>
    </submittedName>
</protein>
<dbReference type="KEGG" id="haa:A5892_17030"/>
<dbReference type="Pfam" id="PF13640">
    <property type="entry name" value="2OG-FeII_Oxy_3"/>
    <property type="match status" value="1"/>
</dbReference>
<proteinExistence type="predicted"/>
<name>A0A172YIE2_9GAMM</name>
<evidence type="ECO:0000313" key="9">
    <source>
        <dbReference type="Proteomes" id="UP000077875"/>
    </source>
</evidence>
<keyword evidence="4" id="KW-0223">Dioxygenase</keyword>
<evidence type="ECO:0000256" key="1">
    <source>
        <dbReference type="ARBA" id="ARBA00001961"/>
    </source>
</evidence>
<evidence type="ECO:0000259" key="7">
    <source>
        <dbReference type="PROSITE" id="PS51471"/>
    </source>
</evidence>
<accession>A0A172YIE2</accession>
<dbReference type="EMBL" id="CP015243">
    <property type="protein sequence ID" value="ANF58959.1"/>
    <property type="molecule type" value="Genomic_DNA"/>
</dbReference>
<dbReference type="InterPro" id="IPR006620">
    <property type="entry name" value="Pro_4_hyd_alph"/>
</dbReference>
<dbReference type="PANTHER" id="PTHR12907">
    <property type="entry name" value="EGL NINE HOMOLOG-RELATED"/>
    <property type="match status" value="1"/>
</dbReference>
<dbReference type="InterPro" id="IPR051559">
    <property type="entry name" value="HIF_prolyl_hydroxylases"/>
</dbReference>
<evidence type="ECO:0000256" key="3">
    <source>
        <dbReference type="ARBA" id="ARBA00022896"/>
    </source>
</evidence>
<evidence type="ECO:0000256" key="5">
    <source>
        <dbReference type="ARBA" id="ARBA00023002"/>
    </source>
</evidence>